<dbReference type="GO" id="GO:0009236">
    <property type="term" value="P:cobalamin biosynthetic process"/>
    <property type="evidence" value="ECO:0007669"/>
    <property type="project" value="InterPro"/>
</dbReference>
<dbReference type="STRING" id="86105.NF27_DP01520"/>
<evidence type="ECO:0000313" key="3">
    <source>
        <dbReference type="Proteomes" id="UP000031258"/>
    </source>
</evidence>
<dbReference type="InterPro" id="IPR051928">
    <property type="entry name" value="NorD/CobT"/>
</dbReference>
<dbReference type="PIRSF" id="PIRSF031715">
    <property type="entry name" value="Cob_chel_CobT"/>
    <property type="match status" value="1"/>
</dbReference>
<dbReference type="Pfam" id="PF06213">
    <property type="entry name" value="CobT"/>
    <property type="match status" value="1"/>
</dbReference>
<dbReference type="PANTHER" id="PTHR41248">
    <property type="entry name" value="NORD PROTEIN"/>
    <property type="match status" value="1"/>
</dbReference>
<proteinExistence type="predicted"/>
<comment type="caution">
    <text evidence="2">The sequence shown here is derived from an EMBL/GenBank/DDBJ whole genome shotgun (WGS) entry which is preliminary data.</text>
</comment>
<sequence>MRKMLKNLEKHQESIKKSIRAIAHAPDLSINFSSGIENTVFENKHVTLPQITSPKQLEFIKGLADSAAFRLKFDVNSYTLNPHIKHEKCLAHLITARCEILGMEQYPGTKKNILVKLLETQKINDDYTQFLYTGLHYYLNNFAIDLSPKTKIFVEQYKEYFEHLKLALNDKEEFLSAAKNLINILPIKKEEKKAQVEVMDSETPIETVSQPPEYIPTEEKSSFNLKTPTLIEGSQINHTSFLDNKILDYKIFTTEFDQEIPAEKLESIEKLKILRDQLSLKTAGIRKEFEQQARKFKQKLMARRFCKWEKMHEEGVIDSTKLAGLISNQKLNNVFKKFKQDSLNDTIITLLIDNSGSMRGNNIATASILADLLSKTLDSLQISIEVLGFTTLDWKGGKSFQKWLGAGTPKDPGRLNGTLHILYKKGFDSWRKSYRNFGLMLKESMLKENIDGEALKWAAERILKRPEKRKILIVISDGAPLDEVTIANNSPDYLSSHLMNIIKRIEKMPLELIAIGIGHKVEKFYKNSISIKNHNHLGEVLFSKLDQVINKFFR</sequence>
<dbReference type="PROSITE" id="PS50234">
    <property type="entry name" value="VWFA"/>
    <property type="match status" value="1"/>
</dbReference>
<dbReference type="Gene3D" id="3.40.50.410">
    <property type="entry name" value="von Willebrand factor, type A domain"/>
    <property type="match status" value="1"/>
</dbReference>
<evidence type="ECO:0000313" key="2">
    <source>
        <dbReference type="EMBL" id="KIE05608.1"/>
    </source>
</evidence>
<dbReference type="InterPro" id="IPR002035">
    <property type="entry name" value="VWF_A"/>
</dbReference>
<dbReference type="SMART" id="SM00327">
    <property type="entry name" value="VWA"/>
    <property type="match status" value="1"/>
</dbReference>
<reference evidence="2 3" key="1">
    <citation type="submission" date="2014-11" db="EMBL/GenBank/DDBJ databases">
        <title>A Rickettsiales Symbiont of Amoebae With Ancient Features.</title>
        <authorList>
            <person name="Schulz F."/>
            <person name="Martijn J."/>
            <person name="Wascher F."/>
            <person name="Kostanjsek R."/>
            <person name="Ettema T.J."/>
            <person name="Horn M."/>
        </authorList>
    </citation>
    <scope>NUCLEOTIDE SEQUENCE [LARGE SCALE GENOMIC DNA]</scope>
    <source>
        <strain evidence="2 3">UWC36</strain>
    </source>
</reference>
<dbReference type="EMBL" id="JSWE01000092">
    <property type="protein sequence ID" value="KIE05608.1"/>
    <property type="molecule type" value="Genomic_DNA"/>
</dbReference>
<dbReference type="AlphaFoldDB" id="A0A0C1QNI8"/>
<dbReference type="PATRIC" id="fig|86105.3.peg.700"/>
<protein>
    <recommendedName>
        <fullName evidence="1">VWFA domain-containing protein</fullName>
    </recommendedName>
</protein>
<accession>A0A0C1QNI8</accession>
<dbReference type="Proteomes" id="UP000031258">
    <property type="component" value="Unassembled WGS sequence"/>
</dbReference>
<dbReference type="InterPro" id="IPR025861">
    <property type="entry name" value="CobT_VWA_dom"/>
</dbReference>
<dbReference type="SUPFAM" id="SSF53300">
    <property type="entry name" value="vWA-like"/>
    <property type="match status" value="1"/>
</dbReference>
<dbReference type="InterPro" id="IPR036465">
    <property type="entry name" value="vWFA_dom_sf"/>
</dbReference>
<gene>
    <name evidence="2" type="ORF">NF27_DP01520</name>
</gene>
<dbReference type="PANTHER" id="PTHR41248:SF1">
    <property type="entry name" value="NORD PROTEIN"/>
    <property type="match status" value="1"/>
</dbReference>
<organism evidence="2 3">
    <name type="scientific">Candidatus Jidaibacter acanthamoebae</name>
    <dbReference type="NCBI Taxonomy" id="86105"/>
    <lineage>
        <taxon>Bacteria</taxon>
        <taxon>Pseudomonadati</taxon>
        <taxon>Pseudomonadota</taxon>
        <taxon>Alphaproteobacteria</taxon>
        <taxon>Rickettsiales</taxon>
        <taxon>Candidatus Midichloriaceae</taxon>
        <taxon>Candidatus Jidaibacter</taxon>
    </lineage>
</organism>
<dbReference type="Pfam" id="PF11775">
    <property type="entry name" value="CobT_C"/>
    <property type="match status" value="1"/>
</dbReference>
<evidence type="ECO:0000259" key="1">
    <source>
        <dbReference type="PROSITE" id="PS50234"/>
    </source>
</evidence>
<keyword evidence="3" id="KW-1185">Reference proteome</keyword>
<name>A0A0C1QNI8_9RICK</name>
<feature type="domain" description="VWFA" evidence="1">
    <location>
        <begin position="347"/>
        <end position="554"/>
    </location>
</feature>
<dbReference type="InterPro" id="IPR006538">
    <property type="entry name" value="CobT"/>
</dbReference>